<keyword evidence="2 4" id="KW-0863">Zinc-finger</keyword>
<dbReference type="PANTHER" id="PTHR42647:SF5">
    <property type="entry name" value="SBP (S-RIBONUCLEASE BINDING PROTEIN) FAMILY PROTEIN"/>
    <property type="match status" value="1"/>
</dbReference>
<sequence>MKGVVAEEAASKAEQQIEVLNLPVNVGHRSRVQQILNTLKPSRAAFTSTPPWDKYPFSVDAHAKTRNDYHLDQIITAHEVNLKHALGGMVSEHRRITEERATKKLREREVELQENMSKNMELKELAAHYEAEKERVHDRVIYLEHVTESLQSLLREAVEARRYAETQQDDAESSFTDPDRVRPVKLECKVCEERVAMVMMWPCRHVCACVQCDAAVKECPACGSVKRTSVQLRLPS</sequence>
<evidence type="ECO:0000259" key="6">
    <source>
        <dbReference type="PROSITE" id="PS50089"/>
    </source>
</evidence>
<protein>
    <recommendedName>
        <fullName evidence="6">RING-type domain-containing protein</fullName>
    </recommendedName>
</protein>
<evidence type="ECO:0000256" key="3">
    <source>
        <dbReference type="ARBA" id="ARBA00022833"/>
    </source>
</evidence>
<organism evidence="7 8">
    <name type="scientific">Dorcoceras hygrometricum</name>
    <dbReference type="NCBI Taxonomy" id="472368"/>
    <lineage>
        <taxon>Eukaryota</taxon>
        <taxon>Viridiplantae</taxon>
        <taxon>Streptophyta</taxon>
        <taxon>Embryophyta</taxon>
        <taxon>Tracheophyta</taxon>
        <taxon>Spermatophyta</taxon>
        <taxon>Magnoliopsida</taxon>
        <taxon>eudicotyledons</taxon>
        <taxon>Gunneridae</taxon>
        <taxon>Pentapetalae</taxon>
        <taxon>asterids</taxon>
        <taxon>lamiids</taxon>
        <taxon>Lamiales</taxon>
        <taxon>Gesneriaceae</taxon>
        <taxon>Didymocarpoideae</taxon>
        <taxon>Trichosporeae</taxon>
        <taxon>Loxocarpinae</taxon>
        <taxon>Dorcoceras</taxon>
    </lineage>
</organism>
<proteinExistence type="predicted"/>
<name>A0A2Z7BJV9_9LAMI</name>
<feature type="coiled-coil region" evidence="5">
    <location>
        <begin position="112"/>
        <end position="139"/>
    </location>
</feature>
<gene>
    <name evidence="7" type="ORF">F511_04876</name>
</gene>
<dbReference type="PROSITE" id="PS50089">
    <property type="entry name" value="ZF_RING_2"/>
    <property type="match status" value="1"/>
</dbReference>
<dbReference type="Pfam" id="PF13920">
    <property type="entry name" value="zf-C3HC4_3"/>
    <property type="match status" value="1"/>
</dbReference>
<evidence type="ECO:0000256" key="5">
    <source>
        <dbReference type="SAM" id="Coils"/>
    </source>
</evidence>
<evidence type="ECO:0000313" key="7">
    <source>
        <dbReference type="EMBL" id="KZV34902.1"/>
    </source>
</evidence>
<dbReference type="PANTHER" id="PTHR42647">
    <property type="entry name" value="SBP (S-RIBONUCLEASE BINDING PROTEIN) FAMILY PROTEIN"/>
    <property type="match status" value="1"/>
</dbReference>
<keyword evidence="8" id="KW-1185">Reference proteome</keyword>
<dbReference type="AlphaFoldDB" id="A0A2Z7BJV9"/>
<evidence type="ECO:0000313" key="8">
    <source>
        <dbReference type="Proteomes" id="UP000250235"/>
    </source>
</evidence>
<dbReference type="InterPro" id="IPR001841">
    <property type="entry name" value="Znf_RING"/>
</dbReference>
<reference evidence="7 8" key="1">
    <citation type="journal article" date="2015" name="Proc. Natl. Acad. Sci. U.S.A.">
        <title>The resurrection genome of Boea hygrometrica: A blueprint for survival of dehydration.</title>
        <authorList>
            <person name="Xiao L."/>
            <person name="Yang G."/>
            <person name="Zhang L."/>
            <person name="Yang X."/>
            <person name="Zhao S."/>
            <person name="Ji Z."/>
            <person name="Zhou Q."/>
            <person name="Hu M."/>
            <person name="Wang Y."/>
            <person name="Chen M."/>
            <person name="Xu Y."/>
            <person name="Jin H."/>
            <person name="Xiao X."/>
            <person name="Hu G."/>
            <person name="Bao F."/>
            <person name="Hu Y."/>
            <person name="Wan P."/>
            <person name="Li L."/>
            <person name="Deng X."/>
            <person name="Kuang T."/>
            <person name="Xiang C."/>
            <person name="Zhu J.K."/>
            <person name="Oliver M.J."/>
            <person name="He Y."/>
        </authorList>
    </citation>
    <scope>NUCLEOTIDE SEQUENCE [LARGE SCALE GENOMIC DNA]</scope>
    <source>
        <strain evidence="8">cv. XS01</strain>
    </source>
</reference>
<dbReference type="Proteomes" id="UP000250235">
    <property type="component" value="Unassembled WGS sequence"/>
</dbReference>
<keyword evidence="1" id="KW-0479">Metal-binding</keyword>
<dbReference type="OrthoDB" id="1711136at2759"/>
<dbReference type="EMBL" id="KV005015">
    <property type="protein sequence ID" value="KZV34902.1"/>
    <property type="molecule type" value="Genomic_DNA"/>
</dbReference>
<accession>A0A2Z7BJV9</accession>
<evidence type="ECO:0000256" key="4">
    <source>
        <dbReference type="PROSITE-ProRule" id="PRU00175"/>
    </source>
</evidence>
<dbReference type="GO" id="GO:0004842">
    <property type="term" value="F:ubiquitin-protein transferase activity"/>
    <property type="evidence" value="ECO:0007669"/>
    <property type="project" value="TreeGrafter"/>
</dbReference>
<dbReference type="GO" id="GO:0008270">
    <property type="term" value="F:zinc ion binding"/>
    <property type="evidence" value="ECO:0007669"/>
    <property type="project" value="UniProtKB-KW"/>
</dbReference>
<feature type="domain" description="RING-type" evidence="6">
    <location>
        <begin position="188"/>
        <end position="222"/>
    </location>
</feature>
<evidence type="ECO:0000256" key="2">
    <source>
        <dbReference type="ARBA" id="ARBA00022771"/>
    </source>
</evidence>
<dbReference type="InterPro" id="IPR013083">
    <property type="entry name" value="Znf_RING/FYVE/PHD"/>
</dbReference>
<dbReference type="Gene3D" id="3.30.40.10">
    <property type="entry name" value="Zinc/RING finger domain, C3HC4 (zinc finger)"/>
    <property type="match status" value="1"/>
</dbReference>
<keyword evidence="3" id="KW-0862">Zinc</keyword>
<keyword evidence="5" id="KW-0175">Coiled coil</keyword>
<evidence type="ECO:0000256" key="1">
    <source>
        <dbReference type="ARBA" id="ARBA00022723"/>
    </source>
</evidence>